<dbReference type="InterPro" id="IPR006103">
    <property type="entry name" value="Glyco_hydro_2_cat"/>
</dbReference>
<feature type="domain" description="Glycoside hydrolase family 2 catalytic" evidence="5">
    <location>
        <begin position="342"/>
        <end position="631"/>
    </location>
</feature>
<keyword evidence="3" id="KW-0326">Glycosidase</keyword>
<dbReference type="PANTHER" id="PTHR42732:SF2">
    <property type="entry name" value="BETA-MANNOSIDASE"/>
    <property type="match status" value="1"/>
</dbReference>
<evidence type="ECO:0000259" key="4">
    <source>
        <dbReference type="Pfam" id="PF00703"/>
    </source>
</evidence>
<evidence type="ECO:0000259" key="5">
    <source>
        <dbReference type="Pfam" id="PF02836"/>
    </source>
</evidence>
<proteinExistence type="inferred from homology"/>
<dbReference type="GO" id="GO:0005975">
    <property type="term" value="P:carbohydrate metabolic process"/>
    <property type="evidence" value="ECO:0007669"/>
    <property type="project" value="InterPro"/>
</dbReference>
<evidence type="ECO:0000256" key="3">
    <source>
        <dbReference type="ARBA" id="ARBA00023295"/>
    </source>
</evidence>
<dbReference type="Gene3D" id="2.60.40.10">
    <property type="entry name" value="Immunoglobulins"/>
    <property type="match status" value="1"/>
</dbReference>
<reference evidence="6" key="2">
    <citation type="submission" date="2021-09" db="EMBL/GenBank/DDBJ databases">
        <authorList>
            <person name="Gilroy R."/>
        </authorList>
    </citation>
    <scope>NUCLEOTIDE SEQUENCE</scope>
    <source>
        <strain evidence="6">ChiGjej2B2-7701</strain>
    </source>
</reference>
<dbReference type="SUPFAM" id="SSF49303">
    <property type="entry name" value="beta-Galactosidase/glucuronidase domain"/>
    <property type="match status" value="1"/>
</dbReference>
<dbReference type="EMBL" id="DYVF01000020">
    <property type="protein sequence ID" value="HJG30267.1"/>
    <property type="molecule type" value="Genomic_DNA"/>
</dbReference>
<dbReference type="PANTHER" id="PTHR42732">
    <property type="entry name" value="BETA-GALACTOSIDASE"/>
    <property type="match status" value="1"/>
</dbReference>
<dbReference type="InterPro" id="IPR051913">
    <property type="entry name" value="GH2_Domain-Containing"/>
</dbReference>
<dbReference type="InterPro" id="IPR013783">
    <property type="entry name" value="Ig-like_fold"/>
</dbReference>
<protein>
    <submittedName>
        <fullName evidence="6">Glycoside hydrolase family 2</fullName>
    </submittedName>
</protein>
<dbReference type="Pfam" id="PF02836">
    <property type="entry name" value="Glyco_hydro_2_C"/>
    <property type="match status" value="1"/>
</dbReference>
<dbReference type="Gene3D" id="3.20.20.80">
    <property type="entry name" value="Glycosidases"/>
    <property type="match status" value="1"/>
</dbReference>
<accession>A0A921LQR3</accession>
<dbReference type="InterPro" id="IPR036156">
    <property type="entry name" value="Beta-gal/glucu_dom_sf"/>
</dbReference>
<gene>
    <name evidence="6" type="ORF">K8U80_02595</name>
</gene>
<dbReference type="InterPro" id="IPR006102">
    <property type="entry name" value="Ig-like_GH2"/>
</dbReference>
<evidence type="ECO:0000256" key="2">
    <source>
        <dbReference type="ARBA" id="ARBA00022801"/>
    </source>
</evidence>
<dbReference type="SUPFAM" id="SSF49785">
    <property type="entry name" value="Galactose-binding domain-like"/>
    <property type="match status" value="1"/>
</dbReference>
<evidence type="ECO:0000256" key="1">
    <source>
        <dbReference type="ARBA" id="ARBA00007401"/>
    </source>
</evidence>
<dbReference type="Proteomes" id="UP000746751">
    <property type="component" value="Unassembled WGS sequence"/>
</dbReference>
<dbReference type="AlphaFoldDB" id="A0A921LQR3"/>
<dbReference type="SUPFAM" id="SSF51445">
    <property type="entry name" value="(Trans)glycosidases"/>
    <property type="match status" value="1"/>
</dbReference>
<reference evidence="6" key="1">
    <citation type="journal article" date="2021" name="PeerJ">
        <title>Extensive microbial diversity within the chicken gut microbiome revealed by metagenomics and culture.</title>
        <authorList>
            <person name="Gilroy R."/>
            <person name="Ravi A."/>
            <person name="Getino M."/>
            <person name="Pursley I."/>
            <person name="Horton D.L."/>
            <person name="Alikhan N.F."/>
            <person name="Baker D."/>
            <person name="Gharbi K."/>
            <person name="Hall N."/>
            <person name="Watson M."/>
            <person name="Adriaenssens E.M."/>
            <person name="Foster-Nyarko E."/>
            <person name="Jarju S."/>
            <person name="Secka A."/>
            <person name="Antonio M."/>
            <person name="Oren A."/>
            <person name="Chaudhuri R.R."/>
            <person name="La Ragione R."/>
            <person name="Hildebrand F."/>
            <person name="Pallen M.J."/>
        </authorList>
    </citation>
    <scope>NUCLEOTIDE SEQUENCE</scope>
    <source>
        <strain evidence="6">ChiGjej2B2-7701</strain>
    </source>
</reference>
<keyword evidence="2 6" id="KW-0378">Hydrolase</keyword>
<organism evidence="6 7">
    <name type="scientific">Collinsella ihumii</name>
    <dbReference type="NCBI Taxonomy" id="1720204"/>
    <lineage>
        <taxon>Bacteria</taxon>
        <taxon>Bacillati</taxon>
        <taxon>Actinomycetota</taxon>
        <taxon>Coriobacteriia</taxon>
        <taxon>Coriobacteriales</taxon>
        <taxon>Coriobacteriaceae</taxon>
        <taxon>Collinsella</taxon>
    </lineage>
</organism>
<dbReference type="InterPro" id="IPR017853">
    <property type="entry name" value="GH"/>
</dbReference>
<feature type="domain" description="Glycoside hydrolase family 2 immunoglobulin-like beta-sandwich" evidence="4">
    <location>
        <begin position="273"/>
        <end position="313"/>
    </location>
</feature>
<dbReference type="GO" id="GO:0004553">
    <property type="term" value="F:hydrolase activity, hydrolyzing O-glycosyl compounds"/>
    <property type="evidence" value="ECO:0007669"/>
    <property type="project" value="InterPro"/>
</dbReference>
<sequence>MLDIKRVLMSAKSHKRGDVCPLETPWGATLDPGRVLPEYPRPTMVRPAYTMLNGYWEFAIRPIPEEYRHAQALSTGRVLNMLAAAPEPERYDGRILVPFSPEAPASGVGRVLQPDELLWYTRTVDIPDLDELERLIVHFGAVDWACSLMVDGEPAATHVGGYLPFDVDITDFARGRRSLRLALCVYDPSDAGVQPRGKQRLDAGGIWYTPQSGIWQSAWYEVVPAIHVESLTLNGAADGTLRIEGALADPRGLLREGDSIDLIVRDHEGRDVAAARLPIAGRRARGAIDVAHPRLWSPDDPYLYDVDVAVCARGLSGRQDALSSYCAFRTAEVKRDESGVARFFLNGSPVFIKGVLDQGYWPEGLMTAPSDEALVHDILAMKQAGFNMLRKHIKIECARWYYHCDRLGMLVWQDAVSGGGAYSPWHTSRKPTLVKASWDRFRDDTPRHRGALSSGSADYRREWLDTTRDMVLQLAEHPSIVTWVLFNEGWGQFDAREMSERIHELDPTRPIDATSGWYDQRCGDYLSQHNYFRPLTVDCDRRVPVGYAQERGNRAFVISEFGGWTQAITGHTVSPYSYGYGNFPTLDAWRDAVRHTLDEAASLEALGLAGYVYTQLSDVEEELNGLLTYDRRVNKLD</sequence>
<comment type="caution">
    <text evidence="6">The sequence shown here is derived from an EMBL/GenBank/DDBJ whole genome shotgun (WGS) entry which is preliminary data.</text>
</comment>
<evidence type="ECO:0000313" key="6">
    <source>
        <dbReference type="EMBL" id="HJG30267.1"/>
    </source>
</evidence>
<name>A0A921LQR3_9ACTN</name>
<dbReference type="Pfam" id="PF00703">
    <property type="entry name" value="Glyco_hydro_2"/>
    <property type="match status" value="1"/>
</dbReference>
<dbReference type="Gene3D" id="2.60.120.260">
    <property type="entry name" value="Galactose-binding domain-like"/>
    <property type="match status" value="1"/>
</dbReference>
<dbReference type="InterPro" id="IPR008979">
    <property type="entry name" value="Galactose-bd-like_sf"/>
</dbReference>
<evidence type="ECO:0000313" key="7">
    <source>
        <dbReference type="Proteomes" id="UP000746751"/>
    </source>
</evidence>
<comment type="similarity">
    <text evidence="1">Belongs to the glycosyl hydrolase 2 family.</text>
</comment>